<dbReference type="PANTHER" id="PTHR46268">
    <property type="entry name" value="STRESS RESPONSE PROTEIN NHAX"/>
    <property type="match status" value="1"/>
</dbReference>
<evidence type="ECO:0000313" key="4">
    <source>
        <dbReference type="Proteomes" id="UP000315017"/>
    </source>
</evidence>
<dbReference type="RefSeq" id="WP_145092836.1">
    <property type="nucleotide sequence ID" value="NZ_CP036274.1"/>
</dbReference>
<dbReference type="InterPro" id="IPR006016">
    <property type="entry name" value="UspA"/>
</dbReference>
<comment type="similarity">
    <text evidence="1">Belongs to the universal stress protein A family.</text>
</comment>
<evidence type="ECO:0000313" key="3">
    <source>
        <dbReference type="EMBL" id="QDU29263.1"/>
    </source>
</evidence>
<name>A0A517YGB1_9BACT</name>
<feature type="domain" description="UspA" evidence="2">
    <location>
        <begin position="193"/>
        <end position="265"/>
    </location>
</feature>
<proteinExistence type="inferred from homology"/>
<dbReference type="Proteomes" id="UP000315017">
    <property type="component" value="Chromosome"/>
</dbReference>
<dbReference type="AlphaFoldDB" id="A0A517YGB1"/>
<gene>
    <name evidence="3" type="ORF">ETAA8_43700</name>
</gene>
<dbReference type="Gene3D" id="3.40.50.12370">
    <property type="match status" value="1"/>
</dbReference>
<dbReference type="PANTHER" id="PTHR46268:SF6">
    <property type="entry name" value="UNIVERSAL STRESS PROTEIN UP12"/>
    <property type="match status" value="1"/>
</dbReference>
<organism evidence="3 4">
    <name type="scientific">Anatilimnocola aggregata</name>
    <dbReference type="NCBI Taxonomy" id="2528021"/>
    <lineage>
        <taxon>Bacteria</taxon>
        <taxon>Pseudomonadati</taxon>
        <taxon>Planctomycetota</taxon>
        <taxon>Planctomycetia</taxon>
        <taxon>Pirellulales</taxon>
        <taxon>Pirellulaceae</taxon>
        <taxon>Anatilimnocola</taxon>
    </lineage>
</organism>
<protein>
    <submittedName>
        <fullName evidence="3">Universal stress protein family protein</fullName>
    </submittedName>
</protein>
<dbReference type="KEGG" id="aagg:ETAA8_43700"/>
<dbReference type="OrthoDB" id="9804721at2"/>
<evidence type="ECO:0000259" key="2">
    <source>
        <dbReference type="Pfam" id="PF00582"/>
    </source>
</evidence>
<dbReference type="Pfam" id="PF00582">
    <property type="entry name" value="Usp"/>
    <property type="match status" value="2"/>
</dbReference>
<dbReference type="EMBL" id="CP036274">
    <property type="protein sequence ID" value="QDU29263.1"/>
    <property type="molecule type" value="Genomic_DNA"/>
</dbReference>
<keyword evidence="4" id="KW-1185">Reference proteome</keyword>
<evidence type="ECO:0000256" key="1">
    <source>
        <dbReference type="ARBA" id="ARBA00008791"/>
    </source>
</evidence>
<sequence length="268" mass="29943">MIKRILVGLAGTTYTPVAIQRGVTLAQSYDAEVTGVAILDSSRLRCEPNREAIRAERMEIALSQIQRSIVDFETACQRASIKHRVVEESGDAFTALIDRARYSDLMVFGLRSVFKYDFLADDPESLLIRLVSAGVRPLIAVSEKYRRISRVIIAFNGTMESAKAMKRFVQMRLWPGAELKIVTFHPSEPKANELLRDAEDYCRAHGYSVCHQSNPGDPKVLLLAAATLWQADMIVMGNSARSVLTRRVLGDTLLETLRNTTIPLFLAQ</sequence>
<feature type="domain" description="UspA" evidence="2">
    <location>
        <begin position="1"/>
        <end position="105"/>
    </location>
</feature>
<dbReference type="CDD" id="cd00293">
    <property type="entry name" value="USP-like"/>
    <property type="match status" value="1"/>
</dbReference>
<dbReference type="SUPFAM" id="SSF52402">
    <property type="entry name" value="Adenine nucleotide alpha hydrolases-like"/>
    <property type="match status" value="2"/>
</dbReference>
<accession>A0A517YGB1</accession>
<reference evidence="3 4" key="1">
    <citation type="submission" date="2019-02" db="EMBL/GenBank/DDBJ databases">
        <title>Deep-cultivation of Planctomycetes and their phenomic and genomic characterization uncovers novel biology.</title>
        <authorList>
            <person name="Wiegand S."/>
            <person name="Jogler M."/>
            <person name="Boedeker C."/>
            <person name="Pinto D."/>
            <person name="Vollmers J."/>
            <person name="Rivas-Marin E."/>
            <person name="Kohn T."/>
            <person name="Peeters S.H."/>
            <person name="Heuer A."/>
            <person name="Rast P."/>
            <person name="Oberbeckmann S."/>
            <person name="Bunk B."/>
            <person name="Jeske O."/>
            <person name="Meyerdierks A."/>
            <person name="Storesund J.E."/>
            <person name="Kallscheuer N."/>
            <person name="Luecker S."/>
            <person name="Lage O.M."/>
            <person name="Pohl T."/>
            <person name="Merkel B.J."/>
            <person name="Hornburger P."/>
            <person name="Mueller R.-W."/>
            <person name="Bruemmer F."/>
            <person name="Labrenz M."/>
            <person name="Spormann A.M."/>
            <person name="Op den Camp H."/>
            <person name="Overmann J."/>
            <person name="Amann R."/>
            <person name="Jetten M.S.M."/>
            <person name="Mascher T."/>
            <person name="Medema M.H."/>
            <person name="Devos D.P."/>
            <person name="Kaster A.-K."/>
            <person name="Ovreas L."/>
            <person name="Rohde M."/>
            <person name="Galperin M.Y."/>
            <person name="Jogler C."/>
        </authorList>
    </citation>
    <scope>NUCLEOTIDE SEQUENCE [LARGE SCALE GENOMIC DNA]</scope>
    <source>
        <strain evidence="3 4">ETA_A8</strain>
    </source>
</reference>